<dbReference type="InterPro" id="IPR017080">
    <property type="entry name" value="UCP036990_CBS_BON"/>
</dbReference>
<feature type="domain" description="CBS" evidence="4">
    <location>
        <begin position="7"/>
        <end position="65"/>
    </location>
</feature>
<keyword evidence="6" id="KW-1185">Reference proteome</keyword>
<dbReference type="OrthoDB" id="9790355at2"/>
<dbReference type="AlphaFoldDB" id="A0A370K496"/>
<evidence type="ECO:0000313" key="6">
    <source>
        <dbReference type="Proteomes" id="UP000254711"/>
    </source>
</evidence>
<dbReference type="Pfam" id="PF00571">
    <property type="entry name" value="CBS"/>
    <property type="match status" value="2"/>
</dbReference>
<dbReference type="RefSeq" id="WP_114826367.1">
    <property type="nucleotide sequence ID" value="NZ_QQSY01000005.1"/>
</dbReference>
<dbReference type="PIRSF" id="PIRSF036990">
    <property type="entry name" value="UCP036990_CBS_BON"/>
    <property type="match status" value="1"/>
</dbReference>
<dbReference type="Gene3D" id="3.10.580.10">
    <property type="entry name" value="CBS-domain"/>
    <property type="match status" value="1"/>
</dbReference>
<dbReference type="EMBL" id="QQSY01000005">
    <property type="protein sequence ID" value="RDI97483.1"/>
    <property type="molecule type" value="Genomic_DNA"/>
</dbReference>
<evidence type="ECO:0000256" key="1">
    <source>
        <dbReference type="ARBA" id="ARBA00023122"/>
    </source>
</evidence>
<dbReference type="InterPro" id="IPR014004">
    <property type="entry name" value="Transpt-assoc_nodulatn_dom_bac"/>
</dbReference>
<dbReference type="CDD" id="cd04586">
    <property type="entry name" value="CBS_pair_BON_assoc"/>
    <property type="match status" value="1"/>
</dbReference>
<dbReference type="InterPro" id="IPR051257">
    <property type="entry name" value="Diverse_CBS-Domain"/>
</dbReference>
<evidence type="ECO:0000259" key="4">
    <source>
        <dbReference type="PROSITE" id="PS51371"/>
    </source>
</evidence>
<reference evidence="5 6" key="1">
    <citation type="submission" date="2018-07" db="EMBL/GenBank/DDBJ databases">
        <title>Dyella solisilvae sp. nov., isolated from the pine and broad-leaved mixed forest soil.</title>
        <authorList>
            <person name="Gao Z."/>
            <person name="Qiu L."/>
        </authorList>
    </citation>
    <scope>NUCLEOTIDE SEQUENCE [LARGE SCALE GENOMIC DNA]</scope>
    <source>
        <strain evidence="5 6">DHG54</strain>
    </source>
</reference>
<evidence type="ECO:0000256" key="2">
    <source>
        <dbReference type="PROSITE-ProRule" id="PRU00703"/>
    </source>
</evidence>
<dbReference type="Pfam" id="PF04972">
    <property type="entry name" value="BON"/>
    <property type="match status" value="1"/>
</dbReference>
<dbReference type="Proteomes" id="UP000254711">
    <property type="component" value="Unassembled WGS sequence"/>
</dbReference>
<dbReference type="PROSITE" id="PS50914">
    <property type="entry name" value="BON"/>
    <property type="match status" value="1"/>
</dbReference>
<organism evidence="5 6">
    <name type="scientific">Dyella solisilvae</name>
    <dbReference type="NCBI Taxonomy" id="1920168"/>
    <lineage>
        <taxon>Bacteria</taxon>
        <taxon>Pseudomonadati</taxon>
        <taxon>Pseudomonadota</taxon>
        <taxon>Gammaproteobacteria</taxon>
        <taxon>Lysobacterales</taxon>
        <taxon>Rhodanobacteraceae</taxon>
        <taxon>Dyella</taxon>
    </lineage>
</organism>
<dbReference type="InterPro" id="IPR046342">
    <property type="entry name" value="CBS_dom_sf"/>
</dbReference>
<dbReference type="InterPro" id="IPR000644">
    <property type="entry name" value="CBS_dom"/>
</dbReference>
<dbReference type="SUPFAM" id="SSF54631">
    <property type="entry name" value="CBS-domain pair"/>
    <property type="match status" value="1"/>
</dbReference>
<sequence length="231" mass="25648">MNVGDAMTYQVRTALVSDPVSLAMRIMLGAKVSGLPVVDGKGHLVGILTESDLLRRAEIDTQRKRPRWLEIVLGPRRLAQEYVDTHSRRVGDLMTTDVVTVDESQPLADAVCLMEKRNFKRVPVTRDGHLIGMLSRADLLRVFLSALPPEGAALAVSDTDIRQRIDEEMLRNPWITRSAIRVSVNEGRVDLDGVVTNDAMRDALRVLVENVPGVVGVKDKLTFVGQRRGYL</sequence>
<dbReference type="SMART" id="SM00749">
    <property type="entry name" value="BON"/>
    <property type="match status" value="1"/>
</dbReference>
<feature type="domain" description="CBS" evidence="4">
    <location>
        <begin position="94"/>
        <end position="150"/>
    </location>
</feature>
<protein>
    <submittedName>
        <fullName evidence="5">CBS domain-containing protein</fullName>
    </submittedName>
</protein>
<dbReference type="SMART" id="SM00116">
    <property type="entry name" value="CBS"/>
    <property type="match status" value="2"/>
</dbReference>
<proteinExistence type="predicted"/>
<gene>
    <name evidence="5" type="ORF">DVT68_17230</name>
</gene>
<dbReference type="InterPro" id="IPR007055">
    <property type="entry name" value="BON_dom"/>
</dbReference>
<keyword evidence="1 2" id="KW-0129">CBS domain</keyword>
<accession>A0A370K496</accession>
<comment type="caution">
    <text evidence="5">The sequence shown here is derived from an EMBL/GenBank/DDBJ whole genome shotgun (WGS) entry which is preliminary data.</text>
</comment>
<dbReference type="PROSITE" id="PS51371">
    <property type="entry name" value="CBS"/>
    <property type="match status" value="2"/>
</dbReference>
<evidence type="ECO:0000259" key="3">
    <source>
        <dbReference type="PROSITE" id="PS50914"/>
    </source>
</evidence>
<name>A0A370K496_9GAMM</name>
<feature type="domain" description="BON" evidence="3">
    <location>
        <begin position="157"/>
        <end position="225"/>
    </location>
</feature>
<dbReference type="Gene3D" id="3.30.1340.30">
    <property type="match status" value="1"/>
</dbReference>
<evidence type="ECO:0000313" key="5">
    <source>
        <dbReference type="EMBL" id="RDI97483.1"/>
    </source>
</evidence>
<dbReference type="PANTHER" id="PTHR43080:SF26">
    <property type="entry name" value="REGULATORY PROTEIN"/>
    <property type="match status" value="1"/>
</dbReference>
<dbReference type="PANTHER" id="PTHR43080">
    <property type="entry name" value="CBS DOMAIN-CONTAINING PROTEIN CBSX3, MITOCHONDRIAL"/>
    <property type="match status" value="1"/>
</dbReference>